<evidence type="ECO:0000313" key="2">
    <source>
        <dbReference type="EMBL" id="OOQ54530.1"/>
    </source>
</evidence>
<protein>
    <submittedName>
        <fullName evidence="3">Helicase</fullName>
    </submittedName>
</protein>
<reference evidence="1 5" key="1">
    <citation type="submission" date="2015-07" db="EMBL/GenBank/DDBJ databases">
        <title>Draft Genome Sequence of Streptomyces antibioticus, IMRU 3720 reveals insights in the evolution of actinomycin biosynthetic gene clusters in Streptomyces.</title>
        <authorList>
            <person name="Crnovcic I."/>
            <person name="Ruckert C."/>
            <person name="Kalinowksi J."/>
            <person name="Keller U."/>
        </authorList>
    </citation>
    <scope>NUCLEOTIDE SEQUENCE [LARGE SCALE GENOMIC DNA]</scope>
    <source>
        <strain evidence="1 5">DSM 41481</strain>
    </source>
</reference>
<gene>
    <name evidence="2" type="ORF">AFM16_00030</name>
    <name evidence="1" type="ORF">AFM16_37650</name>
    <name evidence="3" type="ORF">HCX60_00035</name>
    <name evidence="4" type="ORF">HCX60_38300</name>
</gene>
<dbReference type="EMBL" id="LHQL01000001">
    <property type="protein sequence ID" value="OOQ54530.1"/>
    <property type="molecule type" value="Genomic_DNA"/>
</dbReference>
<keyword evidence="3" id="KW-0547">Nucleotide-binding</keyword>
<reference evidence="3 6" key="2">
    <citation type="submission" date="2020-03" db="EMBL/GenBank/DDBJ databases">
        <title>Is there a link between lipid content and antibiotic production in Streptomyces?</title>
        <authorList>
            <person name="David M."/>
            <person name="Lejeune C."/>
            <person name="Abreu S."/>
            <person name="Thibessard A."/>
            <person name="Leblond P."/>
            <person name="Chaminade P."/>
            <person name="Virolle M.-J."/>
        </authorList>
    </citation>
    <scope>NUCLEOTIDE SEQUENCE [LARGE SCALE GENOMIC DNA]</scope>
    <source>
        <strain evidence="3 6">DSM 41481</strain>
    </source>
</reference>
<dbReference type="GO" id="GO:0004386">
    <property type="term" value="F:helicase activity"/>
    <property type="evidence" value="ECO:0007669"/>
    <property type="project" value="UniProtKB-KW"/>
</dbReference>
<evidence type="ECO:0000313" key="4">
    <source>
        <dbReference type="EMBL" id="QIT48636.1"/>
    </source>
</evidence>
<dbReference type="EMBL" id="LHQL01000014">
    <property type="protein sequence ID" value="OOQ48271.1"/>
    <property type="molecule type" value="Genomic_DNA"/>
</dbReference>
<dbReference type="EMBL" id="CP050692">
    <property type="protein sequence ID" value="QIT42131.1"/>
    <property type="molecule type" value="Genomic_DNA"/>
</dbReference>
<evidence type="ECO:0000313" key="3">
    <source>
        <dbReference type="EMBL" id="QIT42131.1"/>
    </source>
</evidence>
<dbReference type="RefSeq" id="WP_078631443.1">
    <property type="nucleotide sequence ID" value="NZ_CM007717.1"/>
</dbReference>
<dbReference type="EMBL" id="CP050692">
    <property type="protein sequence ID" value="QIT48636.1"/>
    <property type="molecule type" value="Genomic_DNA"/>
</dbReference>
<evidence type="ECO:0000313" key="6">
    <source>
        <dbReference type="Proteomes" id="UP000502504"/>
    </source>
</evidence>
<keyword evidence="3" id="KW-0067">ATP-binding</keyword>
<dbReference type="AlphaFoldDB" id="A0A1S9NHS4"/>
<name>A0A1S9NHS4_STRAT</name>
<sequence>MEGEATLVSELGVWVSNVEARQDKRMVVQRAALVELGVDWA</sequence>
<dbReference type="Proteomes" id="UP000502504">
    <property type="component" value="Chromosome"/>
</dbReference>
<keyword evidence="3" id="KW-0378">Hydrolase</keyword>
<proteinExistence type="predicted"/>
<keyword evidence="5" id="KW-1185">Reference proteome</keyword>
<evidence type="ECO:0000313" key="5">
    <source>
        <dbReference type="Proteomes" id="UP000190306"/>
    </source>
</evidence>
<dbReference type="Proteomes" id="UP000190306">
    <property type="component" value="Chromosome"/>
</dbReference>
<keyword evidence="3" id="KW-0347">Helicase</keyword>
<accession>A0A1S9NHS4</accession>
<evidence type="ECO:0000313" key="1">
    <source>
        <dbReference type="EMBL" id="OOQ48271.1"/>
    </source>
</evidence>
<organism evidence="3 6">
    <name type="scientific">Streptomyces antibioticus</name>
    <dbReference type="NCBI Taxonomy" id="1890"/>
    <lineage>
        <taxon>Bacteria</taxon>
        <taxon>Bacillati</taxon>
        <taxon>Actinomycetota</taxon>
        <taxon>Actinomycetes</taxon>
        <taxon>Kitasatosporales</taxon>
        <taxon>Streptomycetaceae</taxon>
        <taxon>Streptomyces</taxon>
    </lineage>
</organism>